<dbReference type="AlphaFoldDB" id="A0A0B4S323"/>
<proteinExistence type="predicted"/>
<dbReference type="SMART" id="SM00347">
    <property type="entry name" value="HTH_MARR"/>
    <property type="match status" value="1"/>
</dbReference>
<dbReference type="OrthoDB" id="5461037at2"/>
<dbReference type="PANTHER" id="PTHR42756:SF1">
    <property type="entry name" value="TRANSCRIPTIONAL REPRESSOR OF EMRAB OPERON"/>
    <property type="match status" value="1"/>
</dbReference>
<dbReference type="STRING" id="33033.NW74_06705"/>
<evidence type="ECO:0000313" key="6">
    <source>
        <dbReference type="Proteomes" id="UP000031386"/>
    </source>
</evidence>
<dbReference type="PROSITE" id="PS50995">
    <property type="entry name" value="HTH_MARR_2"/>
    <property type="match status" value="1"/>
</dbReference>
<dbReference type="Proteomes" id="UP000031386">
    <property type="component" value="Chromosome"/>
</dbReference>
<sequence>MAESNTRQTLNELLVDLFNFILYIQEKYMKEKGVPLTMYEVHLLENVSKIKNNTIGNIADAMLVTKGTLSVNASRLIKKGNLTKYVDKDDRRVVRVEITDKAKEVLKIHDEFHENLIDRALEDLNLSDNEVLNKSFESILNYFKTEYKKMSQKNDEPKVKETKFKKIKKLNRIKGKIKDNI</sequence>
<dbReference type="GO" id="GO:0003700">
    <property type="term" value="F:DNA-binding transcription factor activity"/>
    <property type="evidence" value="ECO:0007669"/>
    <property type="project" value="InterPro"/>
</dbReference>
<protein>
    <submittedName>
        <fullName evidence="5">MarR family transcriptional regulator</fullName>
    </submittedName>
</protein>
<dbReference type="Gene3D" id="1.10.10.10">
    <property type="entry name" value="Winged helix-like DNA-binding domain superfamily/Winged helix DNA-binding domain"/>
    <property type="match status" value="1"/>
</dbReference>
<dbReference type="InterPro" id="IPR000835">
    <property type="entry name" value="HTH_MarR-typ"/>
</dbReference>
<reference evidence="5 6" key="1">
    <citation type="submission" date="2014-10" db="EMBL/GenBank/DDBJ databases">
        <title>Complete genome sequence of Parvimonas micra KCOM 1535 (= ChDC B708).</title>
        <authorList>
            <person name="Kook J.-K."/>
            <person name="Park S.-N."/>
            <person name="Lim Y.K."/>
            <person name="Roh H."/>
        </authorList>
    </citation>
    <scope>NUCLEOTIDE SEQUENCE [LARGE SCALE GENOMIC DNA]</scope>
    <source>
        <strain evidence="6">KCOM 1535 / ChDC B708</strain>
    </source>
</reference>
<dbReference type="KEGG" id="pmic:NW74_06705"/>
<gene>
    <name evidence="5" type="ORF">NW74_06705</name>
</gene>
<keyword evidence="1" id="KW-0805">Transcription regulation</keyword>
<dbReference type="EMBL" id="CP009761">
    <property type="protein sequence ID" value="AIZ37036.1"/>
    <property type="molecule type" value="Genomic_DNA"/>
</dbReference>
<evidence type="ECO:0000256" key="1">
    <source>
        <dbReference type="ARBA" id="ARBA00023015"/>
    </source>
</evidence>
<keyword evidence="2" id="KW-0238">DNA-binding</keyword>
<evidence type="ECO:0000256" key="2">
    <source>
        <dbReference type="ARBA" id="ARBA00023125"/>
    </source>
</evidence>
<dbReference type="InterPro" id="IPR036390">
    <property type="entry name" value="WH_DNA-bd_sf"/>
</dbReference>
<dbReference type="SUPFAM" id="SSF46785">
    <property type="entry name" value="Winged helix' DNA-binding domain"/>
    <property type="match status" value="1"/>
</dbReference>
<dbReference type="RefSeq" id="WP_041954593.1">
    <property type="nucleotide sequence ID" value="NZ_CP009761.1"/>
</dbReference>
<dbReference type="Pfam" id="PF01047">
    <property type="entry name" value="MarR"/>
    <property type="match status" value="1"/>
</dbReference>
<evidence type="ECO:0000256" key="3">
    <source>
        <dbReference type="ARBA" id="ARBA00023163"/>
    </source>
</evidence>
<dbReference type="InterPro" id="IPR036388">
    <property type="entry name" value="WH-like_DNA-bd_sf"/>
</dbReference>
<accession>A0A0B4S323</accession>
<keyword evidence="3" id="KW-0804">Transcription</keyword>
<dbReference type="GO" id="GO:0003677">
    <property type="term" value="F:DNA binding"/>
    <property type="evidence" value="ECO:0007669"/>
    <property type="project" value="UniProtKB-KW"/>
</dbReference>
<keyword evidence="6" id="KW-1185">Reference proteome</keyword>
<evidence type="ECO:0000259" key="4">
    <source>
        <dbReference type="PROSITE" id="PS50995"/>
    </source>
</evidence>
<name>A0A0B4S323_9FIRM</name>
<evidence type="ECO:0000313" key="5">
    <source>
        <dbReference type="EMBL" id="AIZ37036.1"/>
    </source>
</evidence>
<organism evidence="5 6">
    <name type="scientific">Parvimonas micra</name>
    <dbReference type="NCBI Taxonomy" id="33033"/>
    <lineage>
        <taxon>Bacteria</taxon>
        <taxon>Bacillati</taxon>
        <taxon>Bacillota</taxon>
        <taxon>Tissierellia</taxon>
        <taxon>Tissierellales</taxon>
        <taxon>Peptoniphilaceae</taxon>
        <taxon>Parvimonas</taxon>
    </lineage>
</organism>
<feature type="domain" description="HTH marR-type" evidence="4">
    <location>
        <begin position="10"/>
        <end position="141"/>
    </location>
</feature>
<dbReference type="PANTHER" id="PTHR42756">
    <property type="entry name" value="TRANSCRIPTIONAL REGULATOR, MARR"/>
    <property type="match status" value="1"/>
</dbReference>